<dbReference type="RefSeq" id="WP_134383485.1">
    <property type="nucleotide sequence ID" value="NZ_BMWW01000009.1"/>
</dbReference>
<dbReference type="Proteomes" id="UP000619512">
    <property type="component" value="Unassembled WGS sequence"/>
</dbReference>
<dbReference type="InterPro" id="IPR043968">
    <property type="entry name" value="SGNH"/>
</dbReference>
<keyword evidence="1" id="KW-1133">Transmembrane helix</keyword>
<evidence type="ECO:0000313" key="4">
    <source>
        <dbReference type="EMBL" id="GGZ04711.1"/>
    </source>
</evidence>
<keyword evidence="1" id="KW-0472">Membrane</keyword>
<feature type="transmembrane region" description="Helical" evidence="1">
    <location>
        <begin position="188"/>
        <end position="210"/>
    </location>
</feature>
<dbReference type="PANTHER" id="PTHR23028:SF53">
    <property type="entry name" value="ACYL_TRANSF_3 DOMAIN-CONTAINING PROTEIN"/>
    <property type="match status" value="1"/>
</dbReference>
<organism evidence="4 7">
    <name type="scientific">Pseudoduganella plicata</name>
    <dbReference type="NCBI Taxonomy" id="321984"/>
    <lineage>
        <taxon>Bacteria</taxon>
        <taxon>Pseudomonadati</taxon>
        <taxon>Pseudomonadota</taxon>
        <taxon>Betaproteobacteria</taxon>
        <taxon>Burkholderiales</taxon>
        <taxon>Oxalobacteraceae</taxon>
        <taxon>Telluria group</taxon>
        <taxon>Pseudoduganella</taxon>
    </lineage>
</organism>
<reference evidence="4" key="3">
    <citation type="submission" date="2022-12" db="EMBL/GenBank/DDBJ databases">
        <authorList>
            <person name="Sun Q."/>
            <person name="Kim S."/>
        </authorList>
    </citation>
    <scope>NUCLEOTIDE SEQUENCE</scope>
    <source>
        <strain evidence="4">KCTC 12344</strain>
    </source>
</reference>
<gene>
    <name evidence="5" type="ORF">E1742_02975</name>
    <name evidence="4" type="ORF">GCM10007388_42860</name>
</gene>
<evidence type="ECO:0000259" key="2">
    <source>
        <dbReference type="Pfam" id="PF01757"/>
    </source>
</evidence>
<evidence type="ECO:0000313" key="6">
    <source>
        <dbReference type="Proteomes" id="UP000294359"/>
    </source>
</evidence>
<feature type="transmembrane region" description="Helical" evidence="1">
    <location>
        <begin position="72"/>
        <end position="91"/>
    </location>
</feature>
<dbReference type="GO" id="GO:0016747">
    <property type="term" value="F:acyltransferase activity, transferring groups other than amino-acyl groups"/>
    <property type="evidence" value="ECO:0007669"/>
    <property type="project" value="InterPro"/>
</dbReference>
<feature type="domain" description="Acyltransferase 3" evidence="2">
    <location>
        <begin position="5"/>
        <end position="327"/>
    </location>
</feature>
<feature type="transmembrane region" description="Helical" evidence="1">
    <location>
        <begin position="222"/>
        <end position="240"/>
    </location>
</feature>
<dbReference type="InterPro" id="IPR002656">
    <property type="entry name" value="Acyl_transf_3_dom"/>
</dbReference>
<evidence type="ECO:0000259" key="3">
    <source>
        <dbReference type="Pfam" id="PF19040"/>
    </source>
</evidence>
<evidence type="ECO:0000313" key="5">
    <source>
        <dbReference type="EMBL" id="QBQ35245.1"/>
    </source>
</evidence>
<reference evidence="5 6" key="2">
    <citation type="submission" date="2019-03" db="EMBL/GenBank/DDBJ databases">
        <title>Draft Genome Sequences of Six Type Strains of the Genus Massilia.</title>
        <authorList>
            <person name="Miess H."/>
            <person name="Frediansyhah A."/>
            <person name="Gross H."/>
        </authorList>
    </citation>
    <scope>NUCLEOTIDE SEQUENCE [LARGE SCALE GENOMIC DNA]</scope>
    <source>
        <strain evidence="5 6">DSM 17505</strain>
    </source>
</reference>
<reference evidence="4" key="1">
    <citation type="journal article" date="2014" name="Int. J. Syst. Evol. Microbiol.">
        <title>Complete genome sequence of Corynebacterium casei LMG S-19264T (=DSM 44701T), isolated from a smear-ripened cheese.</title>
        <authorList>
            <consortium name="US DOE Joint Genome Institute (JGI-PGF)"/>
            <person name="Walter F."/>
            <person name="Albersmeier A."/>
            <person name="Kalinowski J."/>
            <person name="Ruckert C."/>
        </authorList>
    </citation>
    <scope>NUCLEOTIDE SEQUENCE</scope>
    <source>
        <strain evidence="4">KCTC 12344</strain>
    </source>
</reference>
<accession>A0A4P7BCP7</accession>
<feature type="transmembrane region" description="Helical" evidence="1">
    <location>
        <begin position="12"/>
        <end position="41"/>
    </location>
</feature>
<dbReference type="PANTHER" id="PTHR23028">
    <property type="entry name" value="ACETYLTRANSFERASE"/>
    <property type="match status" value="1"/>
</dbReference>
<name>A0A4P7BCP7_9BURK</name>
<dbReference type="Pfam" id="PF19040">
    <property type="entry name" value="SGNH"/>
    <property type="match status" value="1"/>
</dbReference>
<dbReference type="OrthoDB" id="9814807at2"/>
<feature type="transmembrane region" description="Helical" evidence="1">
    <location>
        <begin position="246"/>
        <end position="265"/>
    </location>
</feature>
<dbReference type="Proteomes" id="UP000294359">
    <property type="component" value="Chromosome"/>
</dbReference>
<dbReference type="InterPro" id="IPR050879">
    <property type="entry name" value="Acyltransferase_3"/>
</dbReference>
<dbReference type="EMBL" id="CP038026">
    <property type="protein sequence ID" value="QBQ35245.1"/>
    <property type="molecule type" value="Genomic_DNA"/>
</dbReference>
<dbReference type="EMBL" id="BMWW01000009">
    <property type="protein sequence ID" value="GGZ04711.1"/>
    <property type="molecule type" value="Genomic_DNA"/>
</dbReference>
<feature type="transmembrane region" description="Helical" evidence="1">
    <location>
        <begin position="313"/>
        <end position="332"/>
    </location>
</feature>
<sequence length="641" mass="70524">MRYRAEIDGLRAVAVLPVILFHAGFGLFSGGFVGVDIFFVISGYLITTIIVAEIHEGSFSIVDFYERRARRILPALFFVLFCSLPFAWFWLVPADLKSLSQSLVAVCLFSSNILFWQTSGYFDASAELKPLLHTWSLAVEEQFYVFFPLALMLAWRFCPRRMLPLLVLATAVSLGIAQWGSVTRPEAAFYLLPTRGWELLIGAFAALVLLNERAWQPSRLMAEAGSAAGLAMLLYGIFIFDKTVPFPSLYTLVPTAGTALIILFATPATAVGRLLARPLLVSIGLISFSAYLWHQPLFALARHRSLDEPGRALFAALVVASIVLAYFSWQYVEKPFRDRRRFGRAQIFLYAAAGSALFLAIGVAGHVTHGFEAARTTPAHRTVLKTATASPLRDQCHTGGAGYRKPADACEFNSGQLRVAVFGDSHAVELAYAMGQALQPRGVKVKQFTFSGCSPAFGRQPAGPDTHCAQWTAEAADYIGRNPALAHVVVTYRIHSALFGSHERSYPGWPDTIGAAERERRWAAYVGVIRYFVEHGKQVRLVLQAPELPKQVDALILRATDPMAPIDGVSRAWWDRRSAWVKARLGDLPAGVTVIDPAATFCTAQSCLAAKDGVARYFDDDHMSVGGARMIADETLQTMKF</sequence>
<keyword evidence="4" id="KW-0808">Transferase</keyword>
<dbReference type="AlphaFoldDB" id="A0A4P7BCP7"/>
<feature type="transmembrane region" description="Helical" evidence="1">
    <location>
        <begin position="347"/>
        <end position="367"/>
    </location>
</feature>
<feature type="transmembrane region" description="Helical" evidence="1">
    <location>
        <begin position="165"/>
        <end position="182"/>
    </location>
</feature>
<feature type="transmembrane region" description="Helical" evidence="1">
    <location>
        <begin position="142"/>
        <end position="158"/>
    </location>
</feature>
<evidence type="ECO:0000256" key="1">
    <source>
        <dbReference type="SAM" id="Phobius"/>
    </source>
</evidence>
<evidence type="ECO:0000313" key="7">
    <source>
        <dbReference type="Proteomes" id="UP000619512"/>
    </source>
</evidence>
<keyword evidence="4" id="KW-0012">Acyltransferase</keyword>
<proteinExistence type="predicted"/>
<dbReference type="GO" id="GO:0016020">
    <property type="term" value="C:membrane"/>
    <property type="evidence" value="ECO:0007669"/>
    <property type="project" value="TreeGrafter"/>
</dbReference>
<keyword evidence="1" id="KW-0812">Transmembrane</keyword>
<feature type="domain" description="SGNH" evidence="3">
    <location>
        <begin position="396"/>
        <end position="635"/>
    </location>
</feature>
<feature type="transmembrane region" description="Helical" evidence="1">
    <location>
        <begin position="274"/>
        <end position="293"/>
    </location>
</feature>
<keyword evidence="6" id="KW-1185">Reference proteome</keyword>
<protein>
    <submittedName>
        <fullName evidence="4">Acyltransferase</fullName>
    </submittedName>
</protein>
<dbReference type="Pfam" id="PF01757">
    <property type="entry name" value="Acyl_transf_3"/>
    <property type="match status" value="1"/>
</dbReference>
<dbReference type="GO" id="GO:0009103">
    <property type="term" value="P:lipopolysaccharide biosynthetic process"/>
    <property type="evidence" value="ECO:0007669"/>
    <property type="project" value="TreeGrafter"/>
</dbReference>